<feature type="compositionally biased region" description="Polar residues" evidence="1">
    <location>
        <begin position="28"/>
        <end position="43"/>
    </location>
</feature>
<feature type="region of interest" description="Disordered" evidence="1">
    <location>
        <begin position="24"/>
        <end position="52"/>
    </location>
</feature>
<evidence type="ECO:0000256" key="2">
    <source>
        <dbReference type="SAM" id="SignalP"/>
    </source>
</evidence>
<dbReference type="AlphaFoldDB" id="A0A098GD56"/>
<dbReference type="PATRIC" id="fig|451.8.peg.2372"/>
<dbReference type="RefSeq" id="WP_045098445.1">
    <property type="nucleotide sequence ID" value="NZ_CP020614.1"/>
</dbReference>
<evidence type="ECO:0000313" key="3">
    <source>
        <dbReference type="EMBL" id="CEG59945.1"/>
    </source>
</evidence>
<evidence type="ECO:0000313" key="5">
    <source>
        <dbReference type="Proteomes" id="UP000032414"/>
    </source>
</evidence>
<dbReference type="HOGENOM" id="CLU_2526380_0_0_6"/>
<reference evidence="5" key="1">
    <citation type="submission" date="2014-09" db="EMBL/GenBank/DDBJ databases">
        <authorList>
            <person name="Gomez-Valero L."/>
        </authorList>
    </citation>
    <scope>NUCLEOTIDE SEQUENCE [LARGE SCALE GENOMIC DNA]</scope>
    <source>
        <strain evidence="5">ATCC33218</strain>
    </source>
</reference>
<evidence type="ECO:0000313" key="6">
    <source>
        <dbReference type="Proteomes" id="UP000182998"/>
    </source>
</evidence>
<evidence type="ECO:0000313" key="4">
    <source>
        <dbReference type="EMBL" id="SCY59917.1"/>
    </source>
</evidence>
<sequence>MGKYAICLLALLLSLGLTACTSKKETPVSASATGTETISGNESETAEKNRPLKLNANKKFVKHREVNRRLIRRVHRLHRNRALV</sequence>
<protein>
    <submittedName>
        <fullName evidence="3">Uncharacterized protein</fullName>
    </submittedName>
</protein>
<keyword evidence="6" id="KW-1185">Reference proteome</keyword>
<evidence type="ECO:0000256" key="1">
    <source>
        <dbReference type="SAM" id="MobiDB-lite"/>
    </source>
</evidence>
<feature type="signal peptide" evidence="2">
    <location>
        <begin position="1"/>
        <end position="19"/>
    </location>
</feature>
<reference evidence="4 6" key="3">
    <citation type="submission" date="2016-10" db="EMBL/GenBank/DDBJ databases">
        <authorList>
            <person name="Varghese N."/>
            <person name="Submissions S."/>
        </authorList>
    </citation>
    <scope>NUCLEOTIDE SEQUENCE [LARGE SCALE GENOMIC DNA]</scope>
    <source>
        <strain evidence="4 6">ATCC 33218</strain>
    </source>
</reference>
<keyword evidence="2" id="KW-0732">Signal</keyword>
<dbReference type="PROSITE" id="PS51257">
    <property type="entry name" value="PROKAR_LIPOPROTEIN"/>
    <property type="match status" value="1"/>
</dbReference>
<reference evidence="3" key="2">
    <citation type="submission" date="2014-09" db="EMBL/GenBank/DDBJ databases">
        <authorList>
            <person name="GOMEZ-VALERO Laura"/>
        </authorList>
    </citation>
    <scope>NUCLEOTIDE SEQUENCE</scope>
    <source>
        <strain evidence="3">ATCC33218</strain>
    </source>
</reference>
<gene>
    <name evidence="3" type="ORF">LMI_0613</name>
    <name evidence="4" type="ORF">SAMN02982997_02182</name>
</gene>
<dbReference type="Proteomes" id="UP000032414">
    <property type="component" value="Chromosome I"/>
</dbReference>
<feature type="chain" id="PRO_5009750701" evidence="2">
    <location>
        <begin position="20"/>
        <end position="84"/>
    </location>
</feature>
<proteinExistence type="predicted"/>
<dbReference type="KEGG" id="tmc:LMI_0613"/>
<dbReference type="EMBL" id="LN614830">
    <property type="protein sequence ID" value="CEG59945.1"/>
    <property type="molecule type" value="Genomic_DNA"/>
</dbReference>
<name>A0A098GD56_LEGMI</name>
<organism evidence="3 5">
    <name type="scientific">Legionella micdadei</name>
    <name type="common">Tatlockia micdadei</name>
    <dbReference type="NCBI Taxonomy" id="451"/>
    <lineage>
        <taxon>Bacteria</taxon>
        <taxon>Pseudomonadati</taxon>
        <taxon>Pseudomonadota</taxon>
        <taxon>Gammaproteobacteria</taxon>
        <taxon>Legionellales</taxon>
        <taxon>Legionellaceae</taxon>
        <taxon>Legionella</taxon>
    </lineage>
</organism>
<dbReference type="STRING" id="451.B6N58_12290"/>
<accession>A0A098GD56</accession>
<dbReference type="EMBL" id="FMVN01000011">
    <property type="protein sequence ID" value="SCY59917.1"/>
    <property type="molecule type" value="Genomic_DNA"/>
</dbReference>
<dbReference type="Proteomes" id="UP000182998">
    <property type="component" value="Unassembled WGS sequence"/>
</dbReference>